<dbReference type="Pfam" id="PF04560">
    <property type="entry name" value="RNA_pol_Rpb2_7"/>
    <property type="match status" value="1"/>
</dbReference>
<dbReference type="Gene3D" id="3.90.1800.10">
    <property type="entry name" value="RNA polymerase alpha subunit dimerisation domain"/>
    <property type="match status" value="1"/>
</dbReference>
<dbReference type="Gene3D" id="2.40.270.10">
    <property type="entry name" value="DNA-directed RNA polymerase, subunit 2, domain 6"/>
    <property type="match status" value="1"/>
</dbReference>
<gene>
    <name evidence="19" type="ORF">ONB1V03_LOCUS8620</name>
</gene>
<dbReference type="InterPro" id="IPR007121">
    <property type="entry name" value="RNA_pol_bsu_CS"/>
</dbReference>
<dbReference type="InterPro" id="IPR037034">
    <property type="entry name" value="RNA_pol_Rpb2_2_sf"/>
</dbReference>
<evidence type="ECO:0000256" key="8">
    <source>
        <dbReference type="ARBA" id="ARBA00022833"/>
    </source>
</evidence>
<evidence type="ECO:0000256" key="6">
    <source>
        <dbReference type="ARBA" id="ARBA00022723"/>
    </source>
</evidence>
<dbReference type="InterPro" id="IPR007641">
    <property type="entry name" value="RNA_pol_Rpb2_7"/>
</dbReference>
<dbReference type="Gene3D" id="2.40.50.150">
    <property type="match status" value="1"/>
</dbReference>
<dbReference type="Gene3D" id="3.90.1110.10">
    <property type="entry name" value="RNA polymerase Rpb2, domain 2"/>
    <property type="match status" value="1"/>
</dbReference>
<dbReference type="GO" id="GO:0003677">
    <property type="term" value="F:DNA binding"/>
    <property type="evidence" value="ECO:0007669"/>
    <property type="project" value="InterPro"/>
</dbReference>
<dbReference type="PANTHER" id="PTHR20856">
    <property type="entry name" value="DNA-DIRECTED RNA POLYMERASE I SUBUNIT 2"/>
    <property type="match status" value="1"/>
</dbReference>
<dbReference type="Pfam" id="PF00562">
    <property type="entry name" value="RNA_pol_Rpb2_6"/>
    <property type="match status" value="1"/>
</dbReference>
<dbReference type="SUPFAM" id="SSF64484">
    <property type="entry name" value="beta and beta-prime subunits of DNA dependent RNA-polymerase"/>
    <property type="match status" value="1"/>
</dbReference>
<dbReference type="Proteomes" id="UP000728032">
    <property type="component" value="Unassembled WGS sequence"/>
</dbReference>
<keyword evidence="3 13" id="KW-0240">DNA-directed RNA polymerase</keyword>
<feature type="domain" description="RNA polymerase Rpb2" evidence="16">
    <location>
        <begin position="3"/>
        <end position="107"/>
    </location>
</feature>
<dbReference type="InterPro" id="IPR009674">
    <property type="entry name" value="Rpa2_dom_4"/>
</dbReference>
<dbReference type="AlphaFoldDB" id="A0A7R9QP37"/>
<evidence type="ECO:0000256" key="9">
    <source>
        <dbReference type="ARBA" id="ARBA00023163"/>
    </source>
</evidence>
<keyword evidence="4 13" id="KW-0808">Transferase</keyword>
<evidence type="ECO:0000259" key="15">
    <source>
        <dbReference type="Pfam" id="PF04560"/>
    </source>
</evidence>
<dbReference type="CDD" id="cd00653">
    <property type="entry name" value="RNA_pol_B_RPB2"/>
    <property type="match status" value="1"/>
</dbReference>
<evidence type="ECO:0000259" key="17">
    <source>
        <dbReference type="Pfam" id="PF04565"/>
    </source>
</evidence>
<keyword evidence="9 13" id="KW-0804">Transcription</keyword>
<sequence>QYIFNELTKGKQNDTYFKGCVTNMLRLVHDENLYTSKQIKKYIGERFRTRCHCPEWFTDEEIADYLFRECIAIHLNSTQDKFNLLVFMTRKLFAFAKGECAPENPDNPMFHEIFLSGHIYFTLLLERLSLYLVSVKQVIDKLLLTAEKSGNRSVLTSTILKKALTAKYSEITRPLEYLLTTGNLRSKSGLGLQQMAGITVMADKINWWRFLSHFRAVHRGQFFAEMKTTACRKLYPEAWGFLCPVHTPDGSPCGLLNHLAEMCLITNHQSTIRSVLEILSNAGVQPLDCPIIIDDSYLNVSLDGKMIGYLKEILAADVVNQLRTFKATNQHKIPPTLEIGFIPKTDKATQYPGIFLFSTPARMMRPVFNLKTQSLELIGTFEQVYLDICVTATELIPGVTTHQELKETSILSVLATQIPFPDFNQSPRNMYSCQMGKQTMGTPSHTIKYRSDNKLYTILSPQSCLVRPVAHDYYEGDNYPLGTNAVVAVISYTGYDMEDAMILNKASVERGFKHGSIYKTEIVDLRELAGVKGKSTEIVYQFGRKEDNTSLDGFVDLDGLPFIGTKVEYESPICSYIDSSTGETKVKKYKSMETAFIYDVKLLGNDSGRSVLQSVAITYWIHRPPIIGDKFANRHGQKGVCSVLWPQENMPFTEGGMTPDIIFNPHGFPSRMTIGQMIESMAGKTASMYGTVHDATPFVFSEENVASDYFGKLLENVGFNYYGTERMYSGVDGRELTADIFIGVIYYIRLRHMVGDKYQVRSTGPIDQLTHQPVKGRKRAGGIRFGEMERDSLLAHGTSFLLQDRLFNNSDKTIAFICQKCCSLISPYCAAINDNYDTGPKKSWKCRLCDSSEHIRQIAIPYVLQFLVAELAAVNIKVKFEVKS</sequence>
<dbReference type="GO" id="GO:0005634">
    <property type="term" value="C:nucleus"/>
    <property type="evidence" value="ECO:0007669"/>
    <property type="project" value="UniProtKB-SubCell"/>
</dbReference>
<dbReference type="Pfam" id="PF04561">
    <property type="entry name" value="RNA_pol_Rpb2_2"/>
    <property type="match status" value="1"/>
</dbReference>
<dbReference type="EC" id="2.7.7.6" evidence="13"/>
<dbReference type="GO" id="GO:0008270">
    <property type="term" value="F:zinc ion binding"/>
    <property type="evidence" value="ECO:0007669"/>
    <property type="project" value="UniProtKB-KW"/>
</dbReference>
<evidence type="ECO:0000256" key="2">
    <source>
        <dbReference type="ARBA" id="ARBA00006835"/>
    </source>
</evidence>
<dbReference type="GO" id="GO:0032549">
    <property type="term" value="F:ribonucleoside binding"/>
    <property type="evidence" value="ECO:0007669"/>
    <property type="project" value="InterPro"/>
</dbReference>
<feature type="non-terminal residue" evidence="19">
    <location>
        <position position="1"/>
    </location>
</feature>
<comment type="subcellular location">
    <subcellularLocation>
        <location evidence="1">Nucleus</location>
    </subcellularLocation>
</comment>
<dbReference type="InterPro" id="IPR007642">
    <property type="entry name" value="RNA_pol_Rpb2_2"/>
</dbReference>
<evidence type="ECO:0000256" key="4">
    <source>
        <dbReference type="ARBA" id="ARBA00022679"/>
    </source>
</evidence>
<dbReference type="InterPro" id="IPR007120">
    <property type="entry name" value="DNA-dir_RNAP_su2_dom"/>
</dbReference>
<keyword evidence="8" id="KW-0862">Zinc</keyword>
<keyword evidence="5 13" id="KW-0548">Nucleotidyltransferase</keyword>
<dbReference type="GO" id="GO:0000428">
    <property type="term" value="C:DNA-directed RNA polymerase complex"/>
    <property type="evidence" value="ECO:0007669"/>
    <property type="project" value="UniProtKB-KW"/>
</dbReference>
<evidence type="ECO:0000259" key="18">
    <source>
        <dbReference type="Pfam" id="PF06883"/>
    </source>
</evidence>
<evidence type="ECO:0000256" key="3">
    <source>
        <dbReference type="ARBA" id="ARBA00022478"/>
    </source>
</evidence>
<comment type="similarity">
    <text evidence="2 12">Belongs to the RNA polymerase beta chain family.</text>
</comment>
<evidence type="ECO:0000259" key="16">
    <source>
        <dbReference type="Pfam" id="PF04561"/>
    </source>
</evidence>
<dbReference type="FunFam" id="3.90.1800.10:FF:000004">
    <property type="entry name" value="DNA-directed RNA polymerase subunit beta"/>
    <property type="match status" value="1"/>
</dbReference>
<organism evidence="19">
    <name type="scientific">Oppiella nova</name>
    <dbReference type="NCBI Taxonomy" id="334625"/>
    <lineage>
        <taxon>Eukaryota</taxon>
        <taxon>Metazoa</taxon>
        <taxon>Ecdysozoa</taxon>
        <taxon>Arthropoda</taxon>
        <taxon>Chelicerata</taxon>
        <taxon>Arachnida</taxon>
        <taxon>Acari</taxon>
        <taxon>Acariformes</taxon>
        <taxon>Sarcoptiformes</taxon>
        <taxon>Oribatida</taxon>
        <taxon>Brachypylina</taxon>
        <taxon>Oppioidea</taxon>
        <taxon>Oppiidae</taxon>
        <taxon>Oppiella</taxon>
    </lineage>
</organism>
<dbReference type="InterPro" id="IPR015712">
    <property type="entry name" value="DNA-dir_RNA_pol_su2"/>
</dbReference>
<keyword evidence="10" id="KW-0539">Nucleus</keyword>
<evidence type="ECO:0000259" key="14">
    <source>
        <dbReference type="Pfam" id="PF00562"/>
    </source>
</evidence>
<name>A0A7R9QP37_9ACAR</name>
<comment type="catalytic activity">
    <reaction evidence="11">
        <text>RNA(n) + a ribonucleoside 5'-triphosphate = RNA(n+1) + diphosphate</text>
        <dbReference type="Rhea" id="RHEA:21248"/>
        <dbReference type="Rhea" id="RHEA-COMP:14527"/>
        <dbReference type="Rhea" id="RHEA-COMP:17342"/>
        <dbReference type="ChEBI" id="CHEBI:33019"/>
        <dbReference type="ChEBI" id="CHEBI:61557"/>
        <dbReference type="ChEBI" id="CHEBI:140395"/>
        <dbReference type="EC" id="2.7.7.6"/>
    </reaction>
    <physiologicalReaction direction="left-to-right" evidence="11">
        <dbReference type="Rhea" id="RHEA:21249"/>
    </physiologicalReaction>
</comment>
<dbReference type="Pfam" id="PF06883">
    <property type="entry name" value="RNA_pol_Rpa2_4"/>
    <property type="match status" value="1"/>
</dbReference>
<dbReference type="EMBL" id="OC919837">
    <property type="protein sequence ID" value="CAD7651952.1"/>
    <property type="molecule type" value="Genomic_DNA"/>
</dbReference>
<dbReference type="GO" id="GO:0003899">
    <property type="term" value="F:DNA-directed RNA polymerase activity"/>
    <property type="evidence" value="ECO:0007669"/>
    <property type="project" value="UniProtKB-EC"/>
</dbReference>
<evidence type="ECO:0000256" key="1">
    <source>
        <dbReference type="ARBA" id="ARBA00004123"/>
    </source>
</evidence>
<dbReference type="OrthoDB" id="10248617at2759"/>
<feature type="domain" description="DNA-directed RNA polymerase I subunit RPA2" evidence="18">
    <location>
        <begin position="307"/>
        <end position="365"/>
    </location>
</feature>
<keyword evidence="7" id="KW-0863">Zinc-finger</keyword>
<proteinExistence type="inferred from homology"/>
<feature type="domain" description="RNA polymerase Rpb2" evidence="15">
    <location>
        <begin position="781"/>
        <end position="881"/>
    </location>
</feature>
<dbReference type="GO" id="GO:0006351">
    <property type="term" value="P:DNA-templated transcription"/>
    <property type="evidence" value="ECO:0007669"/>
    <property type="project" value="InterPro"/>
</dbReference>
<feature type="domain" description="RNA polymerase Rpb2" evidence="17">
    <location>
        <begin position="201"/>
        <end position="264"/>
    </location>
</feature>
<evidence type="ECO:0000256" key="13">
    <source>
        <dbReference type="RuleBase" id="RU363031"/>
    </source>
</evidence>
<evidence type="ECO:0000313" key="20">
    <source>
        <dbReference type="Proteomes" id="UP000728032"/>
    </source>
</evidence>
<dbReference type="Pfam" id="PF04565">
    <property type="entry name" value="RNA_pol_Rpb2_3"/>
    <property type="match status" value="1"/>
</dbReference>
<protein>
    <recommendedName>
        <fullName evidence="13">DNA-directed RNA polymerase subunit beta</fullName>
        <ecNumber evidence="13">2.7.7.6</ecNumber>
    </recommendedName>
</protein>
<dbReference type="Gene3D" id="3.90.1100.10">
    <property type="match status" value="1"/>
</dbReference>
<dbReference type="FunFam" id="2.40.270.10:FF:000011">
    <property type="entry name" value="DNA-directed RNA polymerase subunit beta"/>
    <property type="match status" value="1"/>
</dbReference>
<feature type="domain" description="DNA-directed RNA polymerase subunit 2 hybrid-binding" evidence="14">
    <location>
        <begin position="415"/>
        <end position="779"/>
    </location>
</feature>
<evidence type="ECO:0000256" key="10">
    <source>
        <dbReference type="ARBA" id="ARBA00023242"/>
    </source>
</evidence>
<accession>A0A7R9QP37</accession>
<comment type="function">
    <text evidence="13">DNA-dependent RNA polymerase catalyzes the transcription of DNA into RNA using the four ribonucleoside triphosphates as substrates.</text>
</comment>
<dbReference type="InterPro" id="IPR037033">
    <property type="entry name" value="DNA-dir_RNAP_su2_hyb_sf"/>
</dbReference>
<evidence type="ECO:0000256" key="11">
    <source>
        <dbReference type="ARBA" id="ARBA00047768"/>
    </source>
</evidence>
<keyword evidence="6" id="KW-0479">Metal-binding</keyword>
<keyword evidence="20" id="KW-1185">Reference proteome</keyword>
<dbReference type="InterPro" id="IPR014724">
    <property type="entry name" value="RNA_pol_RPB2_OB-fold"/>
</dbReference>
<evidence type="ECO:0000256" key="5">
    <source>
        <dbReference type="ARBA" id="ARBA00022695"/>
    </source>
</evidence>
<dbReference type="InterPro" id="IPR007645">
    <property type="entry name" value="RNA_pol_Rpb2_3"/>
</dbReference>
<evidence type="ECO:0000256" key="12">
    <source>
        <dbReference type="RuleBase" id="RU000434"/>
    </source>
</evidence>
<evidence type="ECO:0000313" key="19">
    <source>
        <dbReference type="EMBL" id="CAD7651952.1"/>
    </source>
</evidence>
<evidence type="ECO:0000256" key="7">
    <source>
        <dbReference type="ARBA" id="ARBA00022771"/>
    </source>
</evidence>
<dbReference type="EMBL" id="CAJPVJ010005012">
    <property type="protein sequence ID" value="CAG2169136.1"/>
    <property type="molecule type" value="Genomic_DNA"/>
</dbReference>
<dbReference type="PROSITE" id="PS01166">
    <property type="entry name" value="RNA_POL_BETA"/>
    <property type="match status" value="1"/>
</dbReference>
<reference evidence="19" key="1">
    <citation type="submission" date="2020-11" db="EMBL/GenBank/DDBJ databases">
        <authorList>
            <person name="Tran Van P."/>
        </authorList>
    </citation>
    <scope>NUCLEOTIDE SEQUENCE</scope>
</reference>